<sequence length="52" mass="5721">SAPSRLASLSEPWRAQTESFAVFPRQASNLILLFSLSETFLAQRGCHDSSLP</sequence>
<reference evidence="1 2" key="1">
    <citation type="journal article" date="2018" name="Front. Plant Sci.">
        <title>Red Clover (Trifolium pratense) and Zigzag Clover (T. medium) - A Picture of Genomic Similarities and Differences.</title>
        <authorList>
            <person name="Dluhosova J."/>
            <person name="Istvanek J."/>
            <person name="Nedelnik J."/>
            <person name="Repkova J."/>
        </authorList>
    </citation>
    <scope>NUCLEOTIDE SEQUENCE [LARGE SCALE GENOMIC DNA]</scope>
    <source>
        <strain evidence="2">cv. 10/8</strain>
        <tissue evidence="1">Leaf</tissue>
    </source>
</reference>
<dbReference type="AlphaFoldDB" id="A0A392S237"/>
<evidence type="ECO:0000313" key="2">
    <source>
        <dbReference type="Proteomes" id="UP000265520"/>
    </source>
</evidence>
<dbReference type="EMBL" id="LXQA010297858">
    <property type="protein sequence ID" value="MCI41916.1"/>
    <property type="molecule type" value="Genomic_DNA"/>
</dbReference>
<feature type="non-terminal residue" evidence="1">
    <location>
        <position position="1"/>
    </location>
</feature>
<dbReference type="Proteomes" id="UP000265520">
    <property type="component" value="Unassembled WGS sequence"/>
</dbReference>
<evidence type="ECO:0000313" key="1">
    <source>
        <dbReference type="EMBL" id="MCI41916.1"/>
    </source>
</evidence>
<protein>
    <submittedName>
        <fullName evidence="1">Uncharacterized protein</fullName>
    </submittedName>
</protein>
<name>A0A392S237_9FABA</name>
<accession>A0A392S237</accession>
<proteinExistence type="predicted"/>
<comment type="caution">
    <text evidence="1">The sequence shown here is derived from an EMBL/GenBank/DDBJ whole genome shotgun (WGS) entry which is preliminary data.</text>
</comment>
<organism evidence="1 2">
    <name type="scientific">Trifolium medium</name>
    <dbReference type="NCBI Taxonomy" id="97028"/>
    <lineage>
        <taxon>Eukaryota</taxon>
        <taxon>Viridiplantae</taxon>
        <taxon>Streptophyta</taxon>
        <taxon>Embryophyta</taxon>
        <taxon>Tracheophyta</taxon>
        <taxon>Spermatophyta</taxon>
        <taxon>Magnoliopsida</taxon>
        <taxon>eudicotyledons</taxon>
        <taxon>Gunneridae</taxon>
        <taxon>Pentapetalae</taxon>
        <taxon>rosids</taxon>
        <taxon>fabids</taxon>
        <taxon>Fabales</taxon>
        <taxon>Fabaceae</taxon>
        <taxon>Papilionoideae</taxon>
        <taxon>50 kb inversion clade</taxon>
        <taxon>NPAAA clade</taxon>
        <taxon>Hologalegina</taxon>
        <taxon>IRL clade</taxon>
        <taxon>Trifolieae</taxon>
        <taxon>Trifolium</taxon>
    </lineage>
</organism>
<keyword evidence="2" id="KW-1185">Reference proteome</keyword>